<name>A0A6G1HKQ1_9PEZI</name>
<proteinExistence type="predicted"/>
<gene>
    <name evidence="2" type="ORF">EJ06DRAFT_227914</name>
</gene>
<feature type="region of interest" description="Disordered" evidence="1">
    <location>
        <begin position="119"/>
        <end position="147"/>
    </location>
</feature>
<dbReference type="Proteomes" id="UP000799640">
    <property type="component" value="Unassembled WGS sequence"/>
</dbReference>
<accession>A0A6G1HKQ1</accession>
<protein>
    <submittedName>
        <fullName evidence="2">Uncharacterized protein</fullName>
    </submittedName>
</protein>
<dbReference type="AlphaFoldDB" id="A0A6G1HKQ1"/>
<evidence type="ECO:0000313" key="2">
    <source>
        <dbReference type="EMBL" id="KAF2396648.1"/>
    </source>
</evidence>
<feature type="region of interest" description="Disordered" evidence="1">
    <location>
        <begin position="232"/>
        <end position="298"/>
    </location>
</feature>
<dbReference type="EMBL" id="ML996706">
    <property type="protein sequence ID" value="KAF2396648.1"/>
    <property type="molecule type" value="Genomic_DNA"/>
</dbReference>
<evidence type="ECO:0000313" key="3">
    <source>
        <dbReference type="Proteomes" id="UP000799640"/>
    </source>
</evidence>
<feature type="compositionally biased region" description="Polar residues" evidence="1">
    <location>
        <begin position="129"/>
        <end position="140"/>
    </location>
</feature>
<organism evidence="2 3">
    <name type="scientific">Trichodelitschia bisporula</name>
    <dbReference type="NCBI Taxonomy" id="703511"/>
    <lineage>
        <taxon>Eukaryota</taxon>
        <taxon>Fungi</taxon>
        <taxon>Dikarya</taxon>
        <taxon>Ascomycota</taxon>
        <taxon>Pezizomycotina</taxon>
        <taxon>Dothideomycetes</taxon>
        <taxon>Dothideomycetes incertae sedis</taxon>
        <taxon>Phaeotrichales</taxon>
        <taxon>Phaeotrichaceae</taxon>
        <taxon>Trichodelitschia</taxon>
    </lineage>
</organism>
<evidence type="ECO:0000256" key="1">
    <source>
        <dbReference type="SAM" id="MobiDB-lite"/>
    </source>
</evidence>
<keyword evidence="3" id="KW-1185">Reference proteome</keyword>
<reference evidence="2" key="1">
    <citation type="journal article" date="2020" name="Stud. Mycol.">
        <title>101 Dothideomycetes genomes: a test case for predicting lifestyles and emergence of pathogens.</title>
        <authorList>
            <person name="Haridas S."/>
            <person name="Albert R."/>
            <person name="Binder M."/>
            <person name="Bloem J."/>
            <person name="Labutti K."/>
            <person name="Salamov A."/>
            <person name="Andreopoulos B."/>
            <person name="Baker S."/>
            <person name="Barry K."/>
            <person name="Bills G."/>
            <person name="Bluhm B."/>
            <person name="Cannon C."/>
            <person name="Castanera R."/>
            <person name="Culley D."/>
            <person name="Daum C."/>
            <person name="Ezra D."/>
            <person name="Gonzalez J."/>
            <person name="Henrissat B."/>
            <person name="Kuo A."/>
            <person name="Liang C."/>
            <person name="Lipzen A."/>
            <person name="Lutzoni F."/>
            <person name="Magnuson J."/>
            <person name="Mondo S."/>
            <person name="Nolan M."/>
            <person name="Ohm R."/>
            <person name="Pangilinan J."/>
            <person name="Park H.-J."/>
            <person name="Ramirez L."/>
            <person name="Alfaro M."/>
            <person name="Sun H."/>
            <person name="Tritt A."/>
            <person name="Yoshinaga Y."/>
            <person name="Zwiers L.-H."/>
            <person name="Turgeon B."/>
            <person name="Goodwin S."/>
            <person name="Spatafora J."/>
            <person name="Crous P."/>
            <person name="Grigoriev I."/>
        </authorList>
    </citation>
    <scope>NUCLEOTIDE SEQUENCE</scope>
    <source>
        <strain evidence="2">CBS 262.69</strain>
    </source>
</reference>
<feature type="compositionally biased region" description="Basic and acidic residues" evidence="1">
    <location>
        <begin position="276"/>
        <end position="295"/>
    </location>
</feature>
<sequence length="326" mass="36513">MTPSISSDAGGLSDTHSPAEIRNYLLWSRDRANVILSRTEERFGNILQDLQDTNIKGQRRRELKHDKYWAKRRLSHHYNEVATLIRALTQLESQQLNARTASYGTFGCYPQSLPPRRLSLPSLDGRLSQPETGSEQSSGSGWRGHERPSGSYYSGYVQMVYWDAAEGCYNTGYFPLDPTLSTQDWMPDPFSSPGPVQGCPPWGQFNDWRFPTPPRNPNQQPLIPNEVVDISTLHLSPPPASRSISPTGKLASPGSGDAQPPRNRSISDSAMAADLIRSRLETDSTDKGRRQDRWSVPEASWRRWAHAVDGAMESVCEEGVGLRHEH</sequence>
<feature type="compositionally biased region" description="Low complexity" evidence="1">
    <location>
        <begin position="119"/>
        <end position="128"/>
    </location>
</feature>